<dbReference type="AlphaFoldDB" id="A0A1H7I9T1"/>
<feature type="transmembrane region" description="Helical" evidence="1">
    <location>
        <begin position="121"/>
        <end position="142"/>
    </location>
</feature>
<sequence>MKKFAILLLFSALANTLGELILYCFVIQMHASINGLFVHCLFGVIAGIMMYSIFSPIIKRMDYKKHNAKEIYGSYIGGLLIGSFAARTISENFKMNLFSSDHHYLEYEWFSALIDMLIDKAYAWMIPYVFHIGYLGIAVFLLERLIKNLESDREKEAEIRNKKEVRNFTDDLKKASKGKLSMPHGTIKKDVVKQPYDSLGSIPSVFQDEAHHGNRTPQPADLDISEQNMEIIDLNSLFDSSAVKHNTTEG</sequence>
<keyword evidence="1" id="KW-1133">Transmembrane helix</keyword>
<protein>
    <submittedName>
        <fullName evidence="2">Uncharacterized protein</fullName>
    </submittedName>
</protein>
<evidence type="ECO:0000313" key="2">
    <source>
        <dbReference type="EMBL" id="SEK58592.1"/>
    </source>
</evidence>
<reference evidence="2 3" key="1">
    <citation type="submission" date="2016-10" db="EMBL/GenBank/DDBJ databases">
        <authorList>
            <person name="de Groot N.N."/>
        </authorList>
    </citation>
    <scope>NUCLEOTIDE SEQUENCE [LARGE SCALE GENOMIC DNA]</scope>
    <source>
        <strain evidence="2 3">KH2T6</strain>
    </source>
</reference>
<keyword evidence="1" id="KW-0472">Membrane</keyword>
<dbReference type="EMBL" id="FOAT01000003">
    <property type="protein sequence ID" value="SEK58592.1"/>
    <property type="molecule type" value="Genomic_DNA"/>
</dbReference>
<feature type="transmembrane region" description="Helical" evidence="1">
    <location>
        <begin position="70"/>
        <end position="89"/>
    </location>
</feature>
<dbReference type="RefSeq" id="WP_074830866.1">
    <property type="nucleotide sequence ID" value="NZ_FOAT01000003.1"/>
</dbReference>
<feature type="transmembrane region" description="Helical" evidence="1">
    <location>
        <begin position="36"/>
        <end position="58"/>
    </location>
</feature>
<gene>
    <name evidence="2" type="ORF">SAMN05216469_103280</name>
</gene>
<evidence type="ECO:0000313" key="3">
    <source>
        <dbReference type="Proteomes" id="UP000186015"/>
    </source>
</evidence>
<dbReference type="OrthoDB" id="9819423at2"/>
<organism evidence="2 3">
    <name type="scientific">Ruminococcus albus</name>
    <dbReference type="NCBI Taxonomy" id="1264"/>
    <lineage>
        <taxon>Bacteria</taxon>
        <taxon>Bacillati</taxon>
        <taxon>Bacillota</taxon>
        <taxon>Clostridia</taxon>
        <taxon>Eubacteriales</taxon>
        <taxon>Oscillospiraceae</taxon>
        <taxon>Ruminococcus</taxon>
    </lineage>
</organism>
<name>A0A1H7I9T1_RUMAL</name>
<accession>A0A1H7I9T1</accession>
<proteinExistence type="predicted"/>
<keyword evidence="1" id="KW-0812">Transmembrane</keyword>
<dbReference type="Proteomes" id="UP000186015">
    <property type="component" value="Unassembled WGS sequence"/>
</dbReference>
<evidence type="ECO:0000256" key="1">
    <source>
        <dbReference type="SAM" id="Phobius"/>
    </source>
</evidence>